<accession>A0A498ICH1</accession>
<dbReference type="Proteomes" id="UP000290289">
    <property type="component" value="Chromosome 12"/>
</dbReference>
<evidence type="ECO:0000313" key="1">
    <source>
        <dbReference type="EMBL" id="RXH80930.1"/>
    </source>
</evidence>
<organism evidence="1 2">
    <name type="scientific">Malus domestica</name>
    <name type="common">Apple</name>
    <name type="synonym">Pyrus malus</name>
    <dbReference type="NCBI Taxonomy" id="3750"/>
    <lineage>
        <taxon>Eukaryota</taxon>
        <taxon>Viridiplantae</taxon>
        <taxon>Streptophyta</taxon>
        <taxon>Embryophyta</taxon>
        <taxon>Tracheophyta</taxon>
        <taxon>Spermatophyta</taxon>
        <taxon>Magnoliopsida</taxon>
        <taxon>eudicotyledons</taxon>
        <taxon>Gunneridae</taxon>
        <taxon>Pentapetalae</taxon>
        <taxon>rosids</taxon>
        <taxon>fabids</taxon>
        <taxon>Rosales</taxon>
        <taxon>Rosaceae</taxon>
        <taxon>Amygdaloideae</taxon>
        <taxon>Maleae</taxon>
        <taxon>Malus</taxon>
    </lineage>
</organism>
<name>A0A498ICH1_MALDO</name>
<sequence length="164" mass="19669">MEQRKHLKRRVKLKKKMLKRRRKLQYICNKIEFADAMKFYKSIYNNVKTFTYTDETMIMSKRKKKSDIDLIKIINRYHKNQNDDVVQIFELNNKGIDLPNTDKFTKFGNDDHLIKKYFTDVKIVKKKHLVEAYKKLVKDKTPEGAKDTATHTRTPHSVTVVYKL</sequence>
<gene>
    <name evidence="1" type="ORF">DVH24_004844</name>
</gene>
<evidence type="ECO:0000313" key="2">
    <source>
        <dbReference type="Proteomes" id="UP000290289"/>
    </source>
</evidence>
<dbReference type="AlphaFoldDB" id="A0A498ICH1"/>
<dbReference type="EMBL" id="RDQH01000338">
    <property type="protein sequence ID" value="RXH80930.1"/>
    <property type="molecule type" value="Genomic_DNA"/>
</dbReference>
<reference evidence="1 2" key="1">
    <citation type="submission" date="2018-10" db="EMBL/GenBank/DDBJ databases">
        <title>A high-quality apple genome assembly.</title>
        <authorList>
            <person name="Hu J."/>
        </authorList>
    </citation>
    <scope>NUCLEOTIDE SEQUENCE [LARGE SCALE GENOMIC DNA]</scope>
    <source>
        <strain evidence="2">cv. HFTH1</strain>
        <tissue evidence="1">Young leaf</tissue>
    </source>
</reference>
<protein>
    <submittedName>
        <fullName evidence="1">Uncharacterized protein</fullName>
    </submittedName>
</protein>
<proteinExistence type="predicted"/>
<comment type="caution">
    <text evidence="1">The sequence shown here is derived from an EMBL/GenBank/DDBJ whole genome shotgun (WGS) entry which is preliminary data.</text>
</comment>
<keyword evidence="2" id="KW-1185">Reference proteome</keyword>